<dbReference type="EMBL" id="LT607754">
    <property type="protein sequence ID" value="SCG72217.1"/>
    <property type="molecule type" value="Genomic_DNA"/>
</dbReference>
<dbReference type="OrthoDB" id="4578613at2"/>
<dbReference type="InterPro" id="IPR027417">
    <property type="entry name" value="P-loop_NTPase"/>
</dbReference>
<proteinExistence type="predicted"/>
<dbReference type="Gene3D" id="3.40.50.300">
    <property type="entry name" value="P-loop containing nucleotide triphosphate hydrolases"/>
    <property type="match status" value="1"/>
</dbReference>
<reference evidence="2" key="1">
    <citation type="submission" date="2016-06" db="EMBL/GenBank/DDBJ databases">
        <authorList>
            <person name="Varghese N."/>
            <person name="Submissions Spin"/>
        </authorList>
    </citation>
    <scope>NUCLEOTIDE SEQUENCE [LARGE SCALE GENOMIC DNA]</scope>
    <source>
        <strain evidence="2">DSM 43819</strain>
    </source>
</reference>
<protein>
    <submittedName>
        <fullName evidence="1">TniB protein</fullName>
    </submittedName>
</protein>
<dbReference type="Pfam" id="PF05621">
    <property type="entry name" value="TniB"/>
    <property type="match status" value="1"/>
</dbReference>
<organism evidence="1 2">
    <name type="scientific">Micromonospora inositola</name>
    <dbReference type="NCBI Taxonomy" id="47865"/>
    <lineage>
        <taxon>Bacteria</taxon>
        <taxon>Bacillati</taxon>
        <taxon>Actinomycetota</taxon>
        <taxon>Actinomycetes</taxon>
        <taxon>Micromonosporales</taxon>
        <taxon>Micromonosporaceae</taxon>
        <taxon>Micromonospora</taxon>
    </lineage>
</organism>
<keyword evidence="2" id="KW-1185">Reference proteome</keyword>
<dbReference type="RefSeq" id="WP_089014478.1">
    <property type="nucleotide sequence ID" value="NZ_LT607754.1"/>
</dbReference>
<accession>A0A1C5JNX2</accession>
<dbReference type="InterPro" id="IPR008868">
    <property type="entry name" value="TniB"/>
</dbReference>
<gene>
    <name evidence="1" type="ORF">GA0070613_5041</name>
</gene>
<evidence type="ECO:0000313" key="2">
    <source>
        <dbReference type="Proteomes" id="UP000198221"/>
    </source>
</evidence>
<name>A0A1C5JNX2_9ACTN</name>
<dbReference type="Proteomes" id="UP000198221">
    <property type="component" value="Chromosome I"/>
</dbReference>
<dbReference type="SUPFAM" id="SSF52540">
    <property type="entry name" value="P-loop containing nucleoside triphosphate hydrolases"/>
    <property type="match status" value="1"/>
</dbReference>
<evidence type="ECO:0000313" key="1">
    <source>
        <dbReference type="EMBL" id="SCG72217.1"/>
    </source>
</evidence>
<sequence length="328" mass="36045">MAVNAEAHGDGLPNERPDPITTLRGWRRFVEAVPPHFELLPEAEWAALSEAVRPAYNKARFDYHCGRVVLATPTIQEIEEQVGLSQLNHHDSIARRGLVVSGPPFTGKSTGLTQLGRAYELWVRQRYPSQDRIPVVYVSTPPQWSPRNLAAEVARFLGLSPINPRASFTNFVDAVGQALTEARCDLVLVDEIHNLYLPTAAGEYPSDQLKYLTERLPATFVYAGINLEQSGLFTGVRGTQTAGRFVFVNTGPIPYGPEWEGLVATLEAGLRLHCHEGGTLTGLDRYLHERTHGMIGNLSHLILAGALAAIDDGSEAITRQLLETIPLN</sequence>
<dbReference type="AlphaFoldDB" id="A0A1C5JNX2"/>